<comment type="pathway">
    <text evidence="3">Cofactor metabolism; pyridoxal 5'-phosphate salvage; pyridoxal 5'-phosphate from pyridoxamine 5'-phosphate: step 1/1.</text>
</comment>
<evidence type="ECO:0000313" key="12">
    <source>
        <dbReference type="Proteomes" id="UP000801492"/>
    </source>
</evidence>
<evidence type="ECO:0000259" key="10">
    <source>
        <dbReference type="Pfam" id="PF01243"/>
    </source>
</evidence>
<protein>
    <recommendedName>
        <fullName evidence="6">pyridoxal 5'-phosphate synthase</fullName>
        <ecNumber evidence="6">1.4.3.5</ecNumber>
    </recommendedName>
</protein>
<comment type="caution">
    <text evidence="11">The sequence shown here is derived from an EMBL/GenBank/DDBJ whole genome shotgun (WGS) entry which is preliminary data.</text>
</comment>
<keyword evidence="8" id="KW-0288">FMN</keyword>
<dbReference type="Gene3D" id="2.30.110.10">
    <property type="entry name" value="Electron Transport, Fmn-binding Protein, Chain A"/>
    <property type="match status" value="1"/>
</dbReference>
<evidence type="ECO:0000256" key="6">
    <source>
        <dbReference type="ARBA" id="ARBA00012801"/>
    </source>
</evidence>
<evidence type="ECO:0000256" key="3">
    <source>
        <dbReference type="ARBA" id="ARBA00004738"/>
    </source>
</evidence>
<proteinExistence type="inferred from homology"/>
<dbReference type="GO" id="GO:0010181">
    <property type="term" value="F:FMN binding"/>
    <property type="evidence" value="ECO:0007669"/>
    <property type="project" value="InterPro"/>
</dbReference>
<dbReference type="EMBL" id="VTPC01091223">
    <property type="protein sequence ID" value="KAF2879129.1"/>
    <property type="molecule type" value="Genomic_DNA"/>
</dbReference>
<keyword evidence="12" id="KW-1185">Reference proteome</keyword>
<keyword evidence="9" id="KW-0560">Oxidoreductase</keyword>
<accession>A0A8K0C3V5</accession>
<organism evidence="11 12">
    <name type="scientific">Ignelater luminosus</name>
    <name type="common">Cucubano</name>
    <name type="synonym">Pyrophorus luminosus</name>
    <dbReference type="NCBI Taxonomy" id="2038154"/>
    <lineage>
        <taxon>Eukaryota</taxon>
        <taxon>Metazoa</taxon>
        <taxon>Ecdysozoa</taxon>
        <taxon>Arthropoda</taxon>
        <taxon>Hexapoda</taxon>
        <taxon>Insecta</taxon>
        <taxon>Pterygota</taxon>
        <taxon>Neoptera</taxon>
        <taxon>Endopterygota</taxon>
        <taxon>Coleoptera</taxon>
        <taxon>Polyphaga</taxon>
        <taxon>Elateriformia</taxon>
        <taxon>Elateroidea</taxon>
        <taxon>Elateridae</taxon>
        <taxon>Agrypninae</taxon>
        <taxon>Pyrophorini</taxon>
        <taxon>Ignelater</taxon>
    </lineage>
</organism>
<dbReference type="EC" id="1.4.3.5" evidence="6"/>
<evidence type="ECO:0000256" key="7">
    <source>
        <dbReference type="ARBA" id="ARBA00022630"/>
    </source>
</evidence>
<evidence type="ECO:0000256" key="5">
    <source>
        <dbReference type="ARBA" id="ARBA00007301"/>
    </source>
</evidence>
<comment type="similarity">
    <text evidence="5">Belongs to the pyridoxamine 5'-phosphate oxidase family.</text>
</comment>
<dbReference type="InterPro" id="IPR011576">
    <property type="entry name" value="Pyridox_Oxase_N"/>
</dbReference>
<evidence type="ECO:0000256" key="1">
    <source>
        <dbReference type="ARBA" id="ARBA00001917"/>
    </source>
</evidence>
<evidence type="ECO:0000256" key="9">
    <source>
        <dbReference type="ARBA" id="ARBA00023002"/>
    </source>
</evidence>
<gene>
    <name evidence="11" type="ORF">ILUMI_27036</name>
</gene>
<evidence type="ECO:0000313" key="11">
    <source>
        <dbReference type="EMBL" id="KAF2879129.1"/>
    </source>
</evidence>
<dbReference type="InterPro" id="IPR000659">
    <property type="entry name" value="Pyridox_Oxase"/>
</dbReference>
<dbReference type="PANTHER" id="PTHR10851:SF4">
    <property type="entry name" value="PYRIDOXAL 5'-PHOSPHATE SYNTHASE"/>
    <property type="match status" value="1"/>
</dbReference>
<comment type="cofactor">
    <cofactor evidence="1">
        <name>FMN</name>
        <dbReference type="ChEBI" id="CHEBI:58210"/>
    </cofactor>
</comment>
<dbReference type="SUPFAM" id="SSF50475">
    <property type="entry name" value="FMN-binding split barrel"/>
    <property type="match status" value="1"/>
</dbReference>
<evidence type="ECO:0000256" key="2">
    <source>
        <dbReference type="ARBA" id="ARBA00003691"/>
    </source>
</evidence>
<comment type="pathway">
    <text evidence="4">Cofactor metabolism; pyridoxal 5'-phosphate salvage; pyridoxal 5'-phosphate from pyridoxine 5'-phosphate: step 1/1.</text>
</comment>
<dbReference type="Proteomes" id="UP000801492">
    <property type="component" value="Unassembled WGS sequence"/>
</dbReference>
<dbReference type="GO" id="GO:0008615">
    <property type="term" value="P:pyridoxine biosynthetic process"/>
    <property type="evidence" value="ECO:0007669"/>
    <property type="project" value="InterPro"/>
</dbReference>
<feature type="domain" description="Pyridoxamine 5'-phosphate oxidase N-terminal" evidence="10">
    <location>
        <begin position="34"/>
        <end position="125"/>
    </location>
</feature>
<dbReference type="AlphaFoldDB" id="A0A8K0C3V5"/>
<dbReference type="PANTHER" id="PTHR10851">
    <property type="entry name" value="PYRIDOXINE-5-PHOSPHATE OXIDASE"/>
    <property type="match status" value="1"/>
</dbReference>
<keyword evidence="7" id="KW-0285">Flavoprotein</keyword>
<name>A0A8K0C3V5_IGNLU</name>
<reference evidence="11" key="1">
    <citation type="submission" date="2019-08" db="EMBL/GenBank/DDBJ databases">
        <title>The genome of the North American firefly Photinus pyralis.</title>
        <authorList>
            <consortium name="Photinus pyralis genome working group"/>
            <person name="Fallon T.R."/>
            <person name="Sander Lower S.E."/>
            <person name="Weng J.-K."/>
        </authorList>
    </citation>
    <scope>NUCLEOTIDE SEQUENCE</scope>
    <source>
        <strain evidence="11">TRF0915ILg1</strain>
        <tissue evidence="11">Whole body</tissue>
    </source>
</reference>
<dbReference type="PIRSF" id="PIRSF000190">
    <property type="entry name" value="Pyd_amn-ph_oxd"/>
    <property type="match status" value="1"/>
</dbReference>
<dbReference type="InterPro" id="IPR012349">
    <property type="entry name" value="Split_barrel_FMN-bd"/>
</dbReference>
<dbReference type="GO" id="GO:0004733">
    <property type="term" value="F:pyridoxamine phosphate oxidase activity"/>
    <property type="evidence" value="ECO:0007669"/>
    <property type="project" value="UniProtKB-EC"/>
</dbReference>
<evidence type="ECO:0000256" key="4">
    <source>
        <dbReference type="ARBA" id="ARBA00005037"/>
    </source>
</evidence>
<dbReference type="UniPathway" id="UPA01068">
    <property type="reaction ID" value="UER00304"/>
</dbReference>
<sequence>MSQLSSRLAYIDVQDRNPLTLFKEWHNEVISAKCFFFQTNVMCLATSTKNGKISNRNVVVKQYDENGFVFVTDGRSRKSEEIEENPWVAATFLWNYKKDETEYLKQVRMEGKIQKISQDRCLKLFNQEKLYCKIRSHLCHQDQQVDWEVLKSKHDKLLDDVLNNKRKLTMPDHYVGYEIIPERYDFYSAGGNYIADRVVFTKEQSGWNFVHVAA</sequence>
<comment type="function">
    <text evidence="2">Catalyzes the oxidation of either pyridoxine 5'-phosphate (PNP) or pyridoxamine 5'-phosphate (PMP) into pyridoxal 5'-phosphate (PLP).</text>
</comment>
<evidence type="ECO:0000256" key="8">
    <source>
        <dbReference type="ARBA" id="ARBA00022643"/>
    </source>
</evidence>
<dbReference type="Pfam" id="PF01243">
    <property type="entry name" value="PNPOx_N"/>
    <property type="match status" value="1"/>
</dbReference>
<dbReference type="OrthoDB" id="303614at2759"/>